<dbReference type="Gene3D" id="3.40.50.300">
    <property type="entry name" value="P-loop containing nucleotide triphosphate hydrolases"/>
    <property type="match status" value="1"/>
</dbReference>
<dbReference type="SUPFAM" id="SSF52540">
    <property type="entry name" value="P-loop containing nucleoside triphosphate hydrolases"/>
    <property type="match status" value="1"/>
</dbReference>
<dbReference type="PROSITE" id="PS51419">
    <property type="entry name" value="RAB"/>
    <property type="match status" value="1"/>
</dbReference>
<evidence type="ECO:0000256" key="2">
    <source>
        <dbReference type="ARBA" id="ARBA00022741"/>
    </source>
</evidence>
<dbReference type="STRING" id="282301.A0A267EWF2"/>
<evidence type="ECO:0000256" key="3">
    <source>
        <dbReference type="ARBA" id="ARBA00023134"/>
    </source>
</evidence>
<keyword evidence="3" id="KW-0342">GTP-binding</keyword>
<dbReference type="PRINTS" id="PR00449">
    <property type="entry name" value="RASTRNSFRMNG"/>
</dbReference>
<evidence type="ECO:0000313" key="6">
    <source>
        <dbReference type="Proteomes" id="UP000215902"/>
    </source>
</evidence>
<feature type="compositionally biased region" description="Low complexity" evidence="4">
    <location>
        <begin position="223"/>
        <end position="243"/>
    </location>
</feature>
<dbReference type="Pfam" id="PF08477">
    <property type="entry name" value="Roc"/>
    <property type="match status" value="1"/>
</dbReference>
<dbReference type="GO" id="GO:0005525">
    <property type="term" value="F:GTP binding"/>
    <property type="evidence" value="ECO:0007669"/>
    <property type="project" value="UniProtKB-KW"/>
</dbReference>
<evidence type="ECO:0000256" key="4">
    <source>
        <dbReference type="SAM" id="MobiDB-lite"/>
    </source>
</evidence>
<dbReference type="InterPro" id="IPR027417">
    <property type="entry name" value="P-loop_NTPase"/>
</dbReference>
<accession>A0A267EWF2</accession>
<protein>
    <submittedName>
        <fullName evidence="5">Uncharacterized protein</fullName>
    </submittedName>
</protein>
<dbReference type="AlphaFoldDB" id="A0A267EWF2"/>
<comment type="caution">
    <text evidence="5">The sequence shown here is derived from an EMBL/GenBank/DDBJ whole genome shotgun (WGS) entry which is preliminary data.</text>
</comment>
<dbReference type="EMBL" id="NIVC01001611">
    <property type="protein sequence ID" value="PAA65851.1"/>
    <property type="molecule type" value="Genomic_DNA"/>
</dbReference>
<gene>
    <name evidence="5" type="ORF">BOX15_Mlig022857g2</name>
</gene>
<proteinExistence type="inferred from homology"/>
<feature type="region of interest" description="Disordered" evidence="4">
    <location>
        <begin position="198"/>
        <end position="270"/>
    </location>
</feature>
<keyword evidence="2" id="KW-0547">Nucleotide-binding</keyword>
<sequence length="288" mass="31270">MDSPERLDLSLHSFADLDHRVWHFNIAFIGSSRAGKTKLLQRFVDSQYSDIYSRTSEISFVSKSVSLGQNHVVFQCWDTPGSAPSASCLDSRLAQLHAVFIVFDGSRDAIADLEHWHHLALKSPSSSSASTPPLLVLVANKTDLGCHQATMTRARDLCRAANGVMFSLSVLADEENLEVDAMMLEVGKVLTERCVKSAPPAPAAAPSPQPVQQTSALTSSGTPQSNSPHSKKSSASSTQQQQNFVDKAQGDGVDKPAEAGDASSKTVKDHGEEKIDWWSRLCCCRLCW</sequence>
<dbReference type="SMART" id="SM00175">
    <property type="entry name" value="RAB"/>
    <property type="match status" value="1"/>
</dbReference>
<evidence type="ECO:0000256" key="1">
    <source>
        <dbReference type="ARBA" id="ARBA00006270"/>
    </source>
</evidence>
<organism evidence="5 6">
    <name type="scientific">Macrostomum lignano</name>
    <dbReference type="NCBI Taxonomy" id="282301"/>
    <lineage>
        <taxon>Eukaryota</taxon>
        <taxon>Metazoa</taxon>
        <taxon>Spiralia</taxon>
        <taxon>Lophotrochozoa</taxon>
        <taxon>Platyhelminthes</taxon>
        <taxon>Rhabditophora</taxon>
        <taxon>Macrostomorpha</taxon>
        <taxon>Macrostomida</taxon>
        <taxon>Macrostomidae</taxon>
        <taxon>Macrostomum</taxon>
    </lineage>
</organism>
<feature type="compositionally biased region" description="Pro residues" evidence="4">
    <location>
        <begin position="199"/>
        <end position="209"/>
    </location>
</feature>
<feature type="compositionally biased region" description="Basic and acidic residues" evidence="4">
    <location>
        <begin position="248"/>
        <end position="258"/>
    </location>
</feature>
<name>A0A267EWF2_9PLAT</name>
<comment type="similarity">
    <text evidence="1">Belongs to the small GTPase superfamily. Rab family.</text>
</comment>
<evidence type="ECO:0000313" key="5">
    <source>
        <dbReference type="EMBL" id="PAA65851.1"/>
    </source>
</evidence>
<reference evidence="5 6" key="1">
    <citation type="submission" date="2017-06" db="EMBL/GenBank/DDBJ databases">
        <title>A platform for efficient transgenesis in Macrostomum lignano, a flatworm model organism for stem cell research.</title>
        <authorList>
            <person name="Berezikov E."/>
        </authorList>
    </citation>
    <scope>NUCLEOTIDE SEQUENCE [LARGE SCALE GENOMIC DNA]</scope>
    <source>
        <strain evidence="5">DV1</strain>
        <tissue evidence="5">Whole organism</tissue>
    </source>
</reference>
<keyword evidence="6" id="KW-1185">Reference proteome</keyword>
<dbReference type="PANTHER" id="PTHR47981">
    <property type="entry name" value="RAB FAMILY"/>
    <property type="match status" value="1"/>
</dbReference>
<dbReference type="Proteomes" id="UP000215902">
    <property type="component" value="Unassembled WGS sequence"/>
</dbReference>
<dbReference type="PANTHER" id="PTHR47981:SF20">
    <property type="entry name" value="RAS-RELATED PROTEIN RAB-7A"/>
    <property type="match status" value="1"/>
</dbReference>